<reference evidence="2 3" key="1">
    <citation type="submission" date="2016-10" db="EMBL/GenBank/DDBJ databases">
        <title>Evaluation of Human, Veterinary and Environmental Mycobacterium chelonae Isolates by Core Genome Phylogenomic Analysis, Targeted Gene Comparison, and Anti-microbial Susceptibility Patterns: A Tale of Mistaken Identities.</title>
        <authorList>
            <person name="Fogelson S.B."/>
            <person name="Camus A.C."/>
            <person name="Lorenz W."/>
            <person name="Vasireddy R."/>
            <person name="Vasireddy S."/>
            <person name="Smith T."/>
            <person name="Brown-Elliott B.A."/>
            <person name="Wallace R.J.Jr."/>
            <person name="Hasan N.A."/>
            <person name="Reischl U."/>
            <person name="Sanchez S."/>
        </authorList>
    </citation>
    <scope>NUCLEOTIDE SEQUENCE [LARGE SCALE GENOMIC DNA]</scope>
    <source>
        <strain evidence="2 3">15518</strain>
    </source>
</reference>
<dbReference type="Pfam" id="PF02470">
    <property type="entry name" value="MlaD"/>
    <property type="match status" value="1"/>
</dbReference>
<dbReference type="NCBIfam" id="TIGR00996">
    <property type="entry name" value="Mtu_fam_mce"/>
    <property type="match status" value="1"/>
</dbReference>
<dbReference type="InterPro" id="IPR003399">
    <property type="entry name" value="Mce/MlaD"/>
</dbReference>
<dbReference type="GO" id="GO:0051701">
    <property type="term" value="P:biological process involved in interaction with host"/>
    <property type="evidence" value="ECO:0007669"/>
    <property type="project" value="TreeGrafter"/>
</dbReference>
<dbReference type="PANTHER" id="PTHR33371:SF17">
    <property type="entry name" value="MCE-FAMILY PROTEIN MCE1B"/>
    <property type="match status" value="1"/>
</dbReference>
<organism evidence="2 3">
    <name type="scientific">Mycobacteroides chelonae</name>
    <name type="common">Mycobacterium chelonae</name>
    <dbReference type="NCBI Taxonomy" id="1774"/>
    <lineage>
        <taxon>Bacteria</taxon>
        <taxon>Bacillati</taxon>
        <taxon>Actinomycetota</taxon>
        <taxon>Actinomycetes</taxon>
        <taxon>Mycobacteriales</taxon>
        <taxon>Mycobacteriaceae</taxon>
        <taxon>Mycobacteroides</taxon>
    </lineage>
</organism>
<gene>
    <name evidence="2" type="ORF">BKG84_07045</name>
</gene>
<feature type="domain" description="Mce/MlaD" evidence="1">
    <location>
        <begin position="37"/>
        <end position="110"/>
    </location>
</feature>
<comment type="caution">
    <text evidence="2">The sequence shown here is derived from an EMBL/GenBank/DDBJ whole genome shotgun (WGS) entry which is preliminary data.</text>
</comment>
<name>A0A1S1M445_MYCCH</name>
<dbReference type="EMBL" id="MLIS01000001">
    <property type="protein sequence ID" value="OHU78182.1"/>
    <property type="molecule type" value="Genomic_DNA"/>
</dbReference>
<evidence type="ECO:0000313" key="2">
    <source>
        <dbReference type="EMBL" id="OHU78182.1"/>
    </source>
</evidence>
<proteinExistence type="predicted"/>
<evidence type="ECO:0000259" key="1">
    <source>
        <dbReference type="Pfam" id="PF02470"/>
    </source>
</evidence>
<dbReference type="PANTHER" id="PTHR33371">
    <property type="entry name" value="INTERMEMBRANE PHOSPHOLIPID TRANSPORT SYSTEM BINDING PROTEIN MLAD-RELATED"/>
    <property type="match status" value="1"/>
</dbReference>
<dbReference type="GO" id="GO:0005576">
    <property type="term" value="C:extracellular region"/>
    <property type="evidence" value="ECO:0007669"/>
    <property type="project" value="TreeGrafter"/>
</dbReference>
<dbReference type="Proteomes" id="UP000179441">
    <property type="component" value="Unassembled WGS sequence"/>
</dbReference>
<sequence>MSIRGVALRFAIFAAVMVTIAVGVAQTIQRPVAGKLNTYSALFSDVGGLKVGSDVRMFGVAVGKVQAIVLDGGEARVRFSVQRDRPLYVSSTLAIRYQNLVGQRYIEVRQPDSAGNLLPTDSTIGIDRTVGSFDITALFNGLEPMLKEFSPESVNQLAVNALAVLQGDDSRVGATLDAVSKLSHYVSDRQTVIAVLLRNFKDISEQIGGRSAQAGALIQGVADVFDGLQKQFDGLMHAIDVIPPVLGPLNSLLTTIGLTFPNNPDLAHDLRVAFPDLDRAVRGLDHVPGILQALTLALPPRSAEMNFTCSRGPAEMPQMLDVLIAGQRIVVCNG</sequence>
<evidence type="ECO:0000313" key="3">
    <source>
        <dbReference type="Proteomes" id="UP000179441"/>
    </source>
</evidence>
<keyword evidence="3" id="KW-1185">Reference proteome</keyword>
<dbReference type="RefSeq" id="WP_070926139.1">
    <property type="nucleotide sequence ID" value="NZ_CP050145.1"/>
</dbReference>
<dbReference type="InterPro" id="IPR052336">
    <property type="entry name" value="MlaD_Phospholipid_Transporter"/>
</dbReference>
<dbReference type="InterPro" id="IPR005693">
    <property type="entry name" value="Mce"/>
</dbReference>
<accession>A0A1S1M445</accession>
<dbReference type="AlphaFoldDB" id="A0A1S1M445"/>
<protein>
    <submittedName>
        <fullName evidence="2">Mce family protein</fullName>
    </submittedName>
</protein>